<protein>
    <recommendedName>
        <fullName evidence="3">SalK</fullName>
    </recommendedName>
</protein>
<organism evidence="1 2">
    <name type="scientific">Actinomycetospora straminea</name>
    <dbReference type="NCBI Taxonomy" id="663607"/>
    <lineage>
        <taxon>Bacteria</taxon>
        <taxon>Bacillati</taxon>
        <taxon>Actinomycetota</taxon>
        <taxon>Actinomycetes</taxon>
        <taxon>Pseudonocardiales</taxon>
        <taxon>Pseudonocardiaceae</taxon>
        <taxon>Actinomycetospora</taxon>
    </lineage>
</organism>
<dbReference type="InterPro" id="IPR054058">
    <property type="entry name" value="HTH_67"/>
</dbReference>
<dbReference type="Proteomes" id="UP001500457">
    <property type="component" value="Unassembled WGS sequence"/>
</dbReference>
<accession>A0ABP9F901</accession>
<dbReference type="Pfam" id="PF21863">
    <property type="entry name" value="HTH_67"/>
    <property type="match status" value="1"/>
</dbReference>
<reference evidence="2" key="1">
    <citation type="journal article" date="2019" name="Int. J. Syst. Evol. Microbiol.">
        <title>The Global Catalogue of Microorganisms (GCM) 10K type strain sequencing project: providing services to taxonomists for standard genome sequencing and annotation.</title>
        <authorList>
            <consortium name="The Broad Institute Genomics Platform"/>
            <consortium name="The Broad Institute Genome Sequencing Center for Infectious Disease"/>
            <person name="Wu L."/>
            <person name="Ma J."/>
        </authorList>
    </citation>
    <scope>NUCLEOTIDE SEQUENCE [LARGE SCALE GENOMIC DNA]</scope>
    <source>
        <strain evidence="2">JCM 17983</strain>
    </source>
</reference>
<sequence length="306" mass="32408">MDFAEAREVFCRPRTGAVGDGSAPATPARRLRDAVEPLAMVTVWSDPAAEESGAAGLDFLGGYVGGRASVLGDVDGAVVAAAFAVFEPGLVGGLWDQARATCPVADLRALRERAGATALRTVLADVGEADVDGVVETLRTGLDGADLMGRPLFAGMSRLPWPTETHGRLWHAVTLLREHRGDAHVAACVAAGLDAVEANVLTELWVGFDLLEYTSTRGWSTEAMDAGIARLRERRLLEGTGAGTRLSAEGRRARDAVEEATDRAQQPVVDALGTDLERIVPVLETWSEAVVARGWFPPDPYKRAAG</sequence>
<keyword evidence="2" id="KW-1185">Reference proteome</keyword>
<comment type="caution">
    <text evidence="1">The sequence shown here is derived from an EMBL/GenBank/DDBJ whole genome shotgun (WGS) entry which is preliminary data.</text>
</comment>
<dbReference type="EMBL" id="BAABHQ010000031">
    <property type="protein sequence ID" value="GAA4896849.1"/>
    <property type="molecule type" value="Genomic_DNA"/>
</dbReference>
<dbReference type="RefSeq" id="WP_274231617.1">
    <property type="nucleotide sequence ID" value="NZ_BAABHQ010000031.1"/>
</dbReference>
<dbReference type="NCBIfam" id="NF047719">
    <property type="entry name" value="SCO6745_fam_HTH"/>
    <property type="match status" value="1"/>
</dbReference>
<proteinExistence type="predicted"/>
<evidence type="ECO:0000313" key="2">
    <source>
        <dbReference type="Proteomes" id="UP001500457"/>
    </source>
</evidence>
<name>A0ABP9F901_9PSEU</name>
<gene>
    <name evidence="1" type="ORF">GCM10023203_59220</name>
</gene>
<evidence type="ECO:0008006" key="3">
    <source>
        <dbReference type="Google" id="ProtNLM"/>
    </source>
</evidence>
<evidence type="ECO:0000313" key="1">
    <source>
        <dbReference type="EMBL" id="GAA4896849.1"/>
    </source>
</evidence>